<comment type="caution">
    <text evidence="3">The sequence shown here is derived from an EMBL/GenBank/DDBJ whole genome shotgun (WGS) entry which is preliminary data.</text>
</comment>
<sequence length="200" mass="22263">MRRADIHADQSTFASILNASANLALISLGKQLHAHVIIARFESNIYCGSALLDMYAKCGSFKDSAAIFGSMPERNGISWNAMISAYAKDGDAEATFRSFEEMANPGFRPDHISFLSVLTACSHNERVDEALRYFDTMTQTHGLVPRKEHYASLVDVLCRRGRFAEAEDWMDRMPFEPDVVLGFELMQDPQESGVCKKGGL</sequence>
<keyword evidence="4" id="KW-1185">Reference proteome</keyword>
<dbReference type="EMBL" id="CACSLK010030184">
    <property type="protein sequence ID" value="CAA0837471.1"/>
    <property type="molecule type" value="Genomic_DNA"/>
</dbReference>
<protein>
    <submittedName>
        <fullName evidence="3">Pentatricopeptide repeat-containing protein</fullName>
    </submittedName>
</protein>
<feature type="repeat" description="PPR" evidence="2">
    <location>
        <begin position="75"/>
        <end position="109"/>
    </location>
</feature>
<gene>
    <name evidence="3" type="ORF">SHERM_04435</name>
</gene>
<dbReference type="InterPro" id="IPR046960">
    <property type="entry name" value="PPR_At4g14850-like_plant"/>
</dbReference>
<dbReference type="InterPro" id="IPR002885">
    <property type="entry name" value="PPR_rpt"/>
</dbReference>
<evidence type="ECO:0000313" key="3">
    <source>
        <dbReference type="EMBL" id="CAA0837471.1"/>
    </source>
</evidence>
<dbReference type="NCBIfam" id="TIGR00756">
    <property type="entry name" value="PPR"/>
    <property type="match status" value="3"/>
</dbReference>
<keyword evidence="1" id="KW-0677">Repeat</keyword>
<dbReference type="Pfam" id="PF01535">
    <property type="entry name" value="PPR"/>
    <property type="match status" value="2"/>
</dbReference>
<name>A0A9N7NRH1_STRHE</name>
<dbReference type="GO" id="GO:0003723">
    <property type="term" value="F:RNA binding"/>
    <property type="evidence" value="ECO:0007669"/>
    <property type="project" value="InterPro"/>
</dbReference>
<dbReference type="GO" id="GO:0009451">
    <property type="term" value="P:RNA modification"/>
    <property type="evidence" value="ECO:0007669"/>
    <property type="project" value="InterPro"/>
</dbReference>
<dbReference type="Pfam" id="PF13041">
    <property type="entry name" value="PPR_2"/>
    <property type="match status" value="1"/>
</dbReference>
<accession>A0A9N7NRH1</accession>
<evidence type="ECO:0000313" key="4">
    <source>
        <dbReference type="Proteomes" id="UP001153555"/>
    </source>
</evidence>
<dbReference type="Proteomes" id="UP001153555">
    <property type="component" value="Unassembled WGS sequence"/>
</dbReference>
<dbReference type="FunFam" id="1.25.40.10:FF:000031">
    <property type="entry name" value="Pentatricopeptide repeat-containing protein mitochondrial"/>
    <property type="match status" value="1"/>
</dbReference>
<dbReference type="InterPro" id="IPR011990">
    <property type="entry name" value="TPR-like_helical_dom_sf"/>
</dbReference>
<proteinExistence type="predicted"/>
<dbReference type="PANTHER" id="PTHR47926:SF533">
    <property type="entry name" value="DYW DOMAIN-CONTAINING PROTEIN"/>
    <property type="match status" value="1"/>
</dbReference>
<reference evidence="3" key="1">
    <citation type="submission" date="2019-12" db="EMBL/GenBank/DDBJ databases">
        <authorList>
            <person name="Scholes J."/>
        </authorList>
    </citation>
    <scope>NUCLEOTIDE SEQUENCE</scope>
</reference>
<dbReference type="Gene3D" id="1.25.40.10">
    <property type="entry name" value="Tetratricopeptide repeat domain"/>
    <property type="match status" value="1"/>
</dbReference>
<dbReference type="OrthoDB" id="1706218at2759"/>
<dbReference type="PROSITE" id="PS51375">
    <property type="entry name" value="PPR"/>
    <property type="match status" value="1"/>
</dbReference>
<dbReference type="AlphaFoldDB" id="A0A9N7NRH1"/>
<evidence type="ECO:0000256" key="1">
    <source>
        <dbReference type="ARBA" id="ARBA00022737"/>
    </source>
</evidence>
<dbReference type="PANTHER" id="PTHR47926">
    <property type="entry name" value="PENTATRICOPEPTIDE REPEAT-CONTAINING PROTEIN"/>
    <property type="match status" value="1"/>
</dbReference>
<evidence type="ECO:0000256" key="2">
    <source>
        <dbReference type="PROSITE-ProRule" id="PRU00708"/>
    </source>
</evidence>
<organism evidence="3 4">
    <name type="scientific">Striga hermonthica</name>
    <name type="common">Purple witchweed</name>
    <name type="synonym">Buchnera hermonthica</name>
    <dbReference type="NCBI Taxonomy" id="68872"/>
    <lineage>
        <taxon>Eukaryota</taxon>
        <taxon>Viridiplantae</taxon>
        <taxon>Streptophyta</taxon>
        <taxon>Embryophyta</taxon>
        <taxon>Tracheophyta</taxon>
        <taxon>Spermatophyta</taxon>
        <taxon>Magnoliopsida</taxon>
        <taxon>eudicotyledons</taxon>
        <taxon>Gunneridae</taxon>
        <taxon>Pentapetalae</taxon>
        <taxon>asterids</taxon>
        <taxon>lamiids</taxon>
        <taxon>Lamiales</taxon>
        <taxon>Orobanchaceae</taxon>
        <taxon>Buchnereae</taxon>
        <taxon>Striga</taxon>
    </lineage>
</organism>